<feature type="domain" description="SCP" evidence="2">
    <location>
        <begin position="129"/>
        <end position="254"/>
    </location>
</feature>
<proteinExistence type="predicted"/>
<feature type="compositionally biased region" description="Pro residues" evidence="1">
    <location>
        <begin position="40"/>
        <end position="60"/>
    </location>
</feature>
<evidence type="ECO:0000259" key="2">
    <source>
        <dbReference type="SMART" id="SM00198"/>
    </source>
</evidence>
<dbReference type="STRING" id="131310.A0A0N4ZZC1"/>
<evidence type="ECO:0000313" key="3">
    <source>
        <dbReference type="Proteomes" id="UP000038045"/>
    </source>
</evidence>
<feature type="compositionally biased region" description="Polar residues" evidence="1">
    <location>
        <begin position="65"/>
        <end position="76"/>
    </location>
</feature>
<dbReference type="InterPro" id="IPR034113">
    <property type="entry name" value="SCP_GAPR1-like"/>
</dbReference>
<evidence type="ECO:0000313" key="4">
    <source>
        <dbReference type="WBParaSite" id="PTRK_0001422500.1"/>
    </source>
</evidence>
<accession>A0A0N4ZZC1</accession>
<dbReference type="PROSITE" id="PS01009">
    <property type="entry name" value="CRISP_1"/>
    <property type="match status" value="1"/>
</dbReference>
<dbReference type="PRINTS" id="PR00837">
    <property type="entry name" value="V5TPXLIKE"/>
</dbReference>
<dbReference type="CDD" id="cd05382">
    <property type="entry name" value="CAP_GAPR1-like"/>
    <property type="match status" value="1"/>
</dbReference>
<name>A0A0N4ZZC1_PARTI</name>
<evidence type="ECO:0000256" key="1">
    <source>
        <dbReference type="SAM" id="MobiDB-lite"/>
    </source>
</evidence>
<keyword evidence="3" id="KW-1185">Reference proteome</keyword>
<dbReference type="InterPro" id="IPR001283">
    <property type="entry name" value="CRISP-related"/>
</dbReference>
<dbReference type="WBParaSite" id="PTRK_0001422500.1">
    <property type="protein sequence ID" value="PTRK_0001422500.1"/>
    <property type="gene ID" value="PTRK_0001422500"/>
</dbReference>
<feature type="compositionally biased region" description="Low complexity" evidence="1">
    <location>
        <begin position="17"/>
        <end position="28"/>
    </location>
</feature>
<dbReference type="GO" id="GO:0005576">
    <property type="term" value="C:extracellular region"/>
    <property type="evidence" value="ECO:0007669"/>
    <property type="project" value="InterPro"/>
</dbReference>
<protein>
    <submittedName>
        <fullName evidence="4">SCP domain-containing protein</fullName>
    </submittedName>
</protein>
<dbReference type="FunFam" id="3.40.33.10:FF:000010">
    <property type="entry name" value="Predicted protein"/>
    <property type="match status" value="1"/>
</dbReference>
<feature type="region of interest" description="Disordered" evidence="1">
    <location>
        <begin position="1"/>
        <end position="83"/>
    </location>
</feature>
<dbReference type="Gene3D" id="3.40.33.10">
    <property type="entry name" value="CAP"/>
    <property type="match status" value="1"/>
</dbReference>
<dbReference type="Proteomes" id="UP000038045">
    <property type="component" value="Unplaced"/>
</dbReference>
<dbReference type="InterPro" id="IPR014044">
    <property type="entry name" value="CAP_dom"/>
</dbReference>
<dbReference type="InterPro" id="IPR018244">
    <property type="entry name" value="Allrgn_V5/Tpx1_CS"/>
</dbReference>
<dbReference type="PROSITE" id="PS01010">
    <property type="entry name" value="CRISP_2"/>
    <property type="match status" value="1"/>
</dbReference>
<dbReference type="InterPro" id="IPR035940">
    <property type="entry name" value="CAP_sf"/>
</dbReference>
<dbReference type="SMART" id="SM00198">
    <property type="entry name" value="SCP"/>
    <property type="match status" value="1"/>
</dbReference>
<dbReference type="PRINTS" id="PR00838">
    <property type="entry name" value="V5ALLERGEN"/>
</dbReference>
<organism evidence="3 4">
    <name type="scientific">Parastrongyloides trichosuri</name>
    <name type="common">Possum-specific nematode worm</name>
    <dbReference type="NCBI Taxonomy" id="131310"/>
    <lineage>
        <taxon>Eukaryota</taxon>
        <taxon>Metazoa</taxon>
        <taxon>Ecdysozoa</taxon>
        <taxon>Nematoda</taxon>
        <taxon>Chromadorea</taxon>
        <taxon>Rhabditida</taxon>
        <taxon>Tylenchina</taxon>
        <taxon>Panagrolaimomorpha</taxon>
        <taxon>Strongyloidoidea</taxon>
        <taxon>Strongyloididae</taxon>
        <taxon>Parastrongyloides</taxon>
    </lineage>
</organism>
<dbReference type="PANTHER" id="PTHR10334">
    <property type="entry name" value="CYSTEINE-RICH SECRETORY PROTEIN-RELATED"/>
    <property type="match status" value="1"/>
</dbReference>
<dbReference type="AlphaFoldDB" id="A0A0N4ZZC1"/>
<dbReference type="SUPFAM" id="SSF55797">
    <property type="entry name" value="PR-1-like"/>
    <property type="match status" value="1"/>
</dbReference>
<sequence length="267" mass="31077">MTYLHSKHPNTRFDLTSGSQNPSSSQNRPQPPYQQFTRPPYQPFTQPPNRYPQPQQPYRPPQYHGTYQQTFDNNYDPSKPSKEQVTNWEIAITQDERQKLQNAPRYIDPQHIQPYPLQHDLLMYYYYQQHNKYRPCHGAQRLTLSTNLMRDAQYYANYLASIGDMRHDPTLGRIGQGENLAVMSPVVGYAGVEMWYDEWKKYNFNAGVFSPGVGHFTQMVWKGSKEIGCAVAYSGSTKNLYVVCRYFPSGNINSQFKQNVDPSVCKY</sequence>
<reference evidence="4" key="1">
    <citation type="submission" date="2017-02" db="UniProtKB">
        <authorList>
            <consortium name="WormBaseParasite"/>
        </authorList>
    </citation>
    <scope>IDENTIFICATION</scope>
</reference>
<dbReference type="InterPro" id="IPR002413">
    <property type="entry name" value="V5_allergen-like"/>
</dbReference>
<dbReference type="Pfam" id="PF00188">
    <property type="entry name" value="CAP"/>
    <property type="match status" value="1"/>
</dbReference>
<feature type="compositionally biased region" description="Basic residues" evidence="1">
    <location>
        <begin position="1"/>
        <end position="10"/>
    </location>
</feature>